<dbReference type="RefSeq" id="WP_003443667.1">
    <property type="nucleotide sequence ID" value="NZ_ANZB01000004.1"/>
</dbReference>
<evidence type="ECO:0000256" key="1">
    <source>
        <dbReference type="SAM" id="MobiDB-lite"/>
    </source>
</evidence>
<gene>
    <name evidence="3" type="primary">lytD</name>
    <name evidence="3" type="ORF">CLPA_c16960</name>
    <name evidence="4" type="ORF">CP6013_01485</name>
</gene>
<dbReference type="GeneID" id="93073858"/>
<dbReference type="KEGG" id="cpat:CLPA_c16960"/>
<dbReference type="Pfam" id="PF07538">
    <property type="entry name" value="ChW"/>
    <property type="match status" value="3"/>
</dbReference>
<dbReference type="EC" id="3.2.1.96" evidence="3 4"/>
<evidence type="ECO:0000313" key="6">
    <source>
        <dbReference type="Proteomes" id="UP000030905"/>
    </source>
</evidence>
<dbReference type="GO" id="GO:0033925">
    <property type="term" value="F:mannosyl-glycoprotein endo-beta-N-acetylglucosaminidase activity"/>
    <property type="evidence" value="ECO:0007669"/>
    <property type="project" value="UniProtKB-EC"/>
</dbReference>
<accession>A0A0H3J1K3</accession>
<dbReference type="Pfam" id="PF17957">
    <property type="entry name" value="Big_7"/>
    <property type="match status" value="1"/>
</dbReference>
<keyword evidence="3" id="KW-0378">Hydrolase</keyword>
<dbReference type="EMBL" id="JPGY02000001">
    <property type="protein sequence ID" value="KRU12238.1"/>
    <property type="molecule type" value="Genomic_DNA"/>
</dbReference>
<feature type="domain" description="Mannosyl-glycoprotein endo-beta-N-acetylglucosamidase-like" evidence="2">
    <location>
        <begin position="376"/>
        <end position="530"/>
    </location>
</feature>
<sequence>MNFTKGKTISRSIFVLLSSMFLVIGLFSTVKADTNSDVHIIYEGHVQNIGWQKAVSDGQMEGTVGKALRLEALKINLSNAPKGMYVTYQVHVQNIGWMNPVSGYNQSGTTGKSLRLEAVKIQLHNAPAGYHVQYQGHVQNIGWMNWKQDGQVVGTTGKALRLEAIRIKIVKDSAASQSNNTQNLPPRICIDTPKDNTSVKNGTNQIYIAGWSLNSSGVKNVKVSLDGVEKGDAHIGLSRSDVIKVYPGYKNGVNSGFNYNLDISSLQAGGHTITIKSLGNDGSTTSKSLKINKQSANKPTDNSKNITQYNYSLDQMVDIQSNDGQPLMESNGSWVNADRNSVRNYVNPENFKDSYGMYQFLRLDYIDGITANDLNKILSGKGVLEGKGSQFLSAAKANNVNPIYLVSHALLETGNGYSKLANGIEVNGKIVYNLFGIGAYDANANYYGSQYAYREGWTSVDEAIYGGAQWISNDYINNSKYRQNTLYKMRWNPASPANHQYATDVRWAYNQVYNIKRLTDMAADPSLKFDIPQYK</sequence>
<dbReference type="Pfam" id="PF01832">
    <property type="entry name" value="Glucosaminidase"/>
    <property type="match status" value="1"/>
</dbReference>
<dbReference type="SMART" id="SM00047">
    <property type="entry name" value="LYZ2"/>
    <property type="match status" value="1"/>
</dbReference>
<dbReference type="KEGG" id="cpae:CPAST_c16960"/>
<dbReference type="GO" id="GO:0004040">
    <property type="term" value="F:amidase activity"/>
    <property type="evidence" value="ECO:0007669"/>
    <property type="project" value="InterPro"/>
</dbReference>
<reference evidence="3 6" key="1">
    <citation type="journal article" date="2015" name="Genome Announc.">
        <title>Complete Genome Sequence of the Nitrogen-Fixing and Solvent-Producing Clostridium pasteurianum DSM 525.</title>
        <authorList>
            <person name="Poehlein A."/>
            <person name="Grosse-Honebrink A."/>
            <person name="Zhang Y."/>
            <person name="Minton N.P."/>
            <person name="Daniel R."/>
        </authorList>
    </citation>
    <scope>NUCLEOTIDE SEQUENCE [LARGE SCALE GENOMIC DNA]</scope>
    <source>
        <strain evidence="3">DSM 525</strain>
        <strain evidence="6">DSM 525 / ATCC 6013</strain>
    </source>
</reference>
<reference evidence="4 5" key="3">
    <citation type="journal article" name="Genome Announc.">
        <title>Improved Draft Genome Sequence of Clostridium pasteurianum Strain ATCC 6013 (DSM 525) Using a Hybrid Next-Generation Sequencing Approach.</title>
        <authorList>
            <person name="Pyne M.E."/>
            <person name="Utturkar S."/>
            <person name="Brown S.D."/>
            <person name="Moo-Young M."/>
            <person name="Chung D.A."/>
            <person name="Chou C.P."/>
        </authorList>
    </citation>
    <scope>NUCLEOTIDE SEQUENCE [LARGE SCALE GENOMIC DNA]</scope>
    <source>
        <strain evidence="4 5">ATCC 6013</strain>
    </source>
</reference>
<reference evidence="4" key="2">
    <citation type="submission" date="2015-10" db="EMBL/GenBank/DDBJ databases">
        <title>Improved Draft Genome Sequence of Clostridium pasteurianum Strain ATCC 6013 (DSM 525) Using a Hybrid Next-Generation Sequencing Approach.</title>
        <authorList>
            <person name="Pyne M.E."/>
            <person name="Utturkar S.M."/>
            <person name="Brown S.D."/>
            <person name="Moo-Young M."/>
            <person name="Chung D.A."/>
            <person name="Chou P.C."/>
        </authorList>
    </citation>
    <scope>NUCLEOTIDE SEQUENCE</scope>
    <source>
        <strain evidence="4">ATCC 6013</strain>
    </source>
</reference>
<evidence type="ECO:0000313" key="5">
    <source>
        <dbReference type="Proteomes" id="UP000028042"/>
    </source>
</evidence>
<dbReference type="eggNOG" id="COG4193">
    <property type="taxonomic scope" value="Bacteria"/>
</dbReference>
<name>A0A0H3J1K3_CLOPA</name>
<keyword evidence="3" id="KW-0326">Glycosidase</keyword>
<evidence type="ECO:0000313" key="3">
    <source>
        <dbReference type="EMBL" id="AJA51754.1"/>
    </source>
</evidence>
<protein>
    <submittedName>
        <fullName evidence="3 4">Beta-N-acetylglucosaminidase</fullName>
        <ecNumber evidence="3 4">3.2.1.96</ecNumber>
    </submittedName>
</protein>
<dbReference type="Proteomes" id="UP000028042">
    <property type="component" value="Unassembled WGS sequence"/>
</dbReference>
<dbReference type="InterPro" id="IPR002901">
    <property type="entry name" value="MGlyc_endo_b_GlcNAc-like_dom"/>
</dbReference>
<dbReference type="EMBL" id="CP009268">
    <property type="protein sequence ID" value="AJA51754.1"/>
    <property type="molecule type" value="Genomic_DNA"/>
</dbReference>
<dbReference type="AlphaFoldDB" id="A0A0H3J1K3"/>
<evidence type="ECO:0000313" key="4">
    <source>
        <dbReference type="EMBL" id="KRU12238.1"/>
    </source>
</evidence>
<dbReference type="InterPro" id="IPR006637">
    <property type="entry name" value="ChW"/>
</dbReference>
<dbReference type="Gene3D" id="1.10.530.10">
    <property type="match status" value="1"/>
</dbReference>
<feature type="region of interest" description="Disordered" evidence="1">
    <location>
        <begin position="282"/>
        <end position="305"/>
    </location>
</feature>
<proteinExistence type="predicted"/>
<dbReference type="Proteomes" id="UP000030905">
    <property type="component" value="Chromosome"/>
</dbReference>
<dbReference type="PATRIC" id="fig|1262449.3.peg.1531"/>
<evidence type="ECO:0000259" key="2">
    <source>
        <dbReference type="SMART" id="SM00047"/>
    </source>
</evidence>
<dbReference type="SMART" id="SM00728">
    <property type="entry name" value="ChW"/>
    <property type="match status" value="3"/>
</dbReference>
<keyword evidence="6" id="KW-1185">Reference proteome</keyword>
<organism evidence="3 6">
    <name type="scientific">Clostridium pasteurianum DSM 525 = ATCC 6013</name>
    <dbReference type="NCBI Taxonomy" id="1262449"/>
    <lineage>
        <taxon>Bacteria</taxon>
        <taxon>Bacillati</taxon>
        <taxon>Bacillota</taxon>
        <taxon>Clostridia</taxon>
        <taxon>Eubacteriales</taxon>
        <taxon>Clostridiaceae</taxon>
        <taxon>Clostridium</taxon>
    </lineage>
</organism>